<reference evidence="2" key="2">
    <citation type="submission" date="2020-05" db="UniProtKB">
        <authorList>
            <consortium name="EnsemblMetazoa"/>
        </authorList>
    </citation>
    <scope>IDENTIFICATION</scope>
    <source>
        <strain evidence="2">IAEA</strain>
    </source>
</reference>
<dbReference type="EnsemblMetazoa" id="GPPI027232-RA">
    <property type="protein sequence ID" value="GPPI027232-PA"/>
    <property type="gene ID" value="GPPI027232"/>
</dbReference>
<dbReference type="AlphaFoldDB" id="A0A1B0BE99"/>
<sequence>MVAIAINVHVVINEIHINVMIIVIAAVIELSFLLSQLMPIANSDVGRCDDGNNNGGDNSAVYYDSVGEFFTITIKLD</sequence>
<accession>A0A1B0BE99</accession>
<organism evidence="2 3">
    <name type="scientific">Glossina palpalis gambiensis</name>
    <dbReference type="NCBI Taxonomy" id="67801"/>
    <lineage>
        <taxon>Eukaryota</taxon>
        <taxon>Metazoa</taxon>
        <taxon>Ecdysozoa</taxon>
        <taxon>Arthropoda</taxon>
        <taxon>Hexapoda</taxon>
        <taxon>Insecta</taxon>
        <taxon>Pterygota</taxon>
        <taxon>Neoptera</taxon>
        <taxon>Endopterygota</taxon>
        <taxon>Diptera</taxon>
        <taxon>Brachycera</taxon>
        <taxon>Muscomorpha</taxon>
        <taxon>Hippoboscoidea</taxon>
        <taxon>Glossinidae</taxon>
        <taxon>Glossina</taxon>
    </lineage>
</organism>
<name>A0A1B0BE99_9MUSC</name>
<protein>
    <submittedName>
        <fullName evidence="2">Uncharacterized protein</fullName>
    </submittedName>
</protein>
<reference evidence="3" key="1">
    <citation type="submission" date="2015-01" db="EMBL/GenBank/DDBJ databases">
        <authorList>
            <person name="Aksoy S."/>
            <person name="Warren W."/>
            <person name="Wilson R.K."/>
        </authorList>
    </citation>
    <scope>NUCLEOTIDE SEQUENCE [LARGE SCALE GENOMIC DNA]</scope>
    <source>
        <strain evidence="3">IAEA</strain>
    </source>
</reference>
<evidence type="ECO:0000313" key="2">
    <source>
        <dbReference type="EnsemblMetazoa" id="GPPI027232-PA"/>
    </source>
</evidence>
<evidence type="ECO:0000256" key="1">
    <source>
        <dbReference type="SAM" id="Phobius"/>
    </source>
</evidence>
<keyword evidence="1" id="KW-0472">Membrane</keyword>
<keyword evidence="1" id="KW-0812">Transmembrane</keyword>
<keyword evidence="1" id="KW-1133">Transmembrane helix</keyword>
<dbReference type="EMBL" id="JXJN01012818">
    <property type="status" value="NOT_ANNOTATED_CDS"/>
    <property type="molecule type" value="Genomic_DNA"/>
</dbReference>
<proteinExistence type="predicted"/>
<evidence type="ECO:0000313" key="3">
    <source>
        <dbReference type="Proteomes" id="UP000092460"/>
    </source>
</evidence>
<dbReference type="VEuPathDB" id="VectorBase:GPPI027232"/>
<feature type="transmembrane region" description="Helical" evidence="1">
    <location>
        <begin position="15"/>
        <end position="34"/>
    </location>
</feature>
<dbReference type="Proteomes" id="UP000092460">
    <property type="component" value="Unassembled WGS sequence"/>
</dbReference>
<keyword evidence="3" id="KW-1185">Reference proteome</keyword>